<dbReference type="EMBL" id="JAPDFL010000001">
    <property type="protein sequence ID" value="MCW1932535.1"/>
    <property type="molecule type" value="Genomic_DNA"/>
</dbReference>
<accession>A0ABT3GYJ1</accession>
<sequence length="213" mass="22908">MTPPLARAAAALIALIAFASIYGQLLIMGAQPELGSVLARLWVLVRFFTILTNGVTGIAFALIALGRRPGDGWLAGIVLSIAMVGGIYHTLLVPDTPLTGPDFWTDLGYHTLVPLGAVLWWLIWGGKALSLRMLPVWLIWPVAYCLYALVRGQSDGIYPYFFLDLGQYGVAQVALNIVGLCVAFALGGLVLLGIARLMRGLDPDQRRPSPPAL</sequence>
<dbReference type="Proteomes" id="UP001208938">
    <property type="component" value="Unassembled WGS sequence"/>
</dbReference>
<proteinExistence type="predicted"/>
<protein>
    <submittedName>
        <fullName evidence="2">Pr6Pr family membrane protein</fullName>
    </submittedName>
</protein>
<organism evidence="2 3">
    <name type="scientific">Pararhodobacter zhoushanensis</name>
    <dbReference type="NCBI Taxonomy" id="2479545"/>
    <lineage>
        <taxon>Bacteria</taxon>
        <taxon>Pseudomonadati</taxon>
        <taxon>Pseudomonadota</taxon>
        <taxon>Alphaproteobacteria</taxon>
        <taxon>Rhodobacterales</taxon>
        <taxon>Paracoccaceae</taxon>
        <taxon>Pararhodobacter</taxon>
    </lineage>
</organism>
<dbReference type="NCBIfam" id="NF038065">
    <property type="entry name" value="Pr6Pr"/>
    <property type="match status" value="1"/>
</dbReference>
<keyword evidence="1" id="KW-1133">Transmembrane helix</keyword>
<feature type="transmembrane region" description="Helical" evidence="1">
    <location>
        <begin position="103"/>
        <end position="124"/>
    </location>
</feature>
<reference evidence="2 3" key="1">
    <citation type="submission" date="2022-10" db="EMBL/GenBank/DDBJ databases">
        <title>Pararhodobacter sp. nov., isolated from marine algae.</title>
        <authorList>
            <person name="Choi B.J."/>
            <person name="Kim J.M."/>
            <person name="Lee J.K."/>
            <person name="Choi D.G."/>
            <person name="Jeon C.O."/>
        </authorList>
    </citation>
    <scope>NUCLEOTIDE SEQUENCE [LARGE SCALE GENOMIC DNA]</scope>
    <source>
        <strain evidence="2 3">ZQ420</strain>
    </source>
</reference>
<dbReference type="RefSeq" id="WP_264505527.1">
    <property type="nucleotide sequence ID" value="NZ_JAPDFL010000001.1"/>
</dbReference>
<feature type="transmembrane region" description="Helical" evidence="1">
    <location>
        <begin position="170"/>
        <end position="197"/>
    </location>
</feature>
<keyword evidence="1" id="KW-0472">Membrane</keyword>
<keyword evidence="3" id="KW-1185">Reference proteome</keyword>
<evidence type="ECO:0000313" key="2">
    <source>
        <dbReference type="EMBL" id="MCW1932535.1"/>
    </source>
</evidence>
<feature type="transmembrane region" description="Helical" evidence="1">
    <location>
        <begin position="39"/>
        <end position="65"/>
    </location>
</feature>
<evidence type="ECO:0000256" key="1">
    <source>
        <dbReference type="SAM" id="Phobius"/>
    </source>
</evidence>
<comment type="caution">
    <text evidence="2">The sequence shown here is derived from an EMBL/GenBank/DDBJ whole genome shotgun (WGS) entry which is preliminary data.</text>
</comment>
<evidence type="ECO:0000313" key="3">
    <source>
        <dbReference type="Proteomes" id="UP001208938"/>
    </source>
</evidence>
<keyword evidence="1" id="KW-0812">Transmembrane</keyword>
<feature type="transmembrane region" description="Helical" evidence="1">
    <location>
        <begin position="131"/>
        <end position="150"/>
    </location>
</feature>
<feature type="transmembrane region" description="Helical" evidence="1">
    <location>
        <begin position="72"/>
        <end position="91"/>
    </location>
</feature>
<dbReference type="InterPro" id="IPR049713">
    <property type="entry name" value="Pr6Pr-like"/>
</dbReference>
<gene>
    <name evidence="2" type="ORF">OKW52_09770</name>
</gene>
<name>A0ABT3GYJ1_9RHOB</name>